<name>A0A0E9RR86_ANGAN</name>
<dbReference type="AlphaFoldDB" id="A0A0E9RR86"/>
<protein>
    <submittedName>
        <fullName evidence="1">Uncharacterized protein</fullName>
    </submittedName>
</protein>
<organism evidence="1">
    <name type="scientific">Anguilla anguilla</name>
    <name type="common">European freshwater eel</name>
    <name type="synonym">Muraena anguilla</name>
    <dbReference type="NCBI Taxonomy" id="7936"/>
    <lineage>
        <taxon>Eukaryota</taxon>
        <taxon>Metazoa</taxon>
        <taxon>Chordata</taxon>
        <taxon>Craniata</taxon>
        <taxon>Vertebrata</taxon>
        <taxon>Euteleostomi</taxon>
        <taxon>Actinopterygii</taxon>
        <taxon>Neopterygii</taxon>
        <taxon>Teleostei</taxon>
        <taxon>Anguilliformes</taxon>
        <taxon>Anguillidae</taxon>
        <taxon>Anguilla</taxon>
    </lineage>
</organism>
<proteinExistence type="predicted"/>
<sequence length="36" mass="4208">MSELRNLRTPVSWPLGLRGRPIDQISSQYVHVIPYQ</sequence>
<evidence type="ECO:0000313" key="1">
    <source>
        <dbReference type="EMBL" id="JAH31659.1"/>
    </source>
</evidence>
<dbReference type="EMBL" id="GBXM01076918">
    <property type="protein sequence ID" value="JAH31659.1"/>
    <property type="molecule type" value="Transcribed_RNA"/>
</dbReference>
<reference evidence="1" key="1">
    <citation type="submission" date="2014-11" db="EMBL/GenBank/DDBJ databases">
        <authorList>
            <person name="Amaro Gonzalez C."/>
        </authorList>
    </citation>
    <scope>NUCLEOTIDE SEQUENCE</scope>
</reference>
<accession>A0A0E9RR86</accession>
<reference evidence="1" key="2">
    <citation type="journal article" date="2015" name="Fish Shellfish Immunol.">
        <title>Early steps in the European eel (Anguilla anguilla)-Vibrio vulnificus interaction in the gills: Role of the RtxA13 toxin.</title>
        <authorList>
            <person name="Callol A."/>
            <person name="Pajuelo D."/>
            <person name="Ebbesson L."/>
            <person name="Teles M."/>
            <person name="MacKenzie S."/>
            <person name="Amaro C."/>
        </authorList>
    </citation>
    <scope>NUCLEOTIDE SEQUENCE</scope>
</reference>